<proteinExistence type="predicted"/>
<protein>
    <submittedName>
        <fullName evidence="2">Uncharacterized protein</fullName>
    </submittedName>
</protein>
<evidence type="ECO:0000313" key="3">
    <source>
        <dbReference type="Proteomes" id="UP000321049"/>
    </source>
</evidence>
<feature type="transmembrane region" description="Helical" evidence="1">
    <location>
        <begin position="131"/>
        <end position="150"/>
    </location>
</feature>
<sequence length="287" mass="29209">MSAQLVVLGVLVGIVAVVVVGGVLGWTLLPGVRGHGLAAVLLSIGGLLAVVGPWVLAAAALAGRVSAAVRRAPRDGSARLLSVATAGLAGHRGEWGAAMRAELESIDGPRERRRFARGCAWAALRQGSGRVSTVAVLGTALVFAAGTLVASRVGFGGDGQGILGWVTFGIPQLVLAGVGLWAARSTGSFRVGFETGMSAFLAAVIGYLAVVMPESAYWYHQAGVYVIDGDPPKGGPDATPALDPLAPIFLLPVLLLWSPCATIGAEIGVRLSQRRQTASPAPARATV</sequence>
<evidence type="ECO:0000313" key="2">
    <source>
        <dbReference type="EMBL" id="GEL98003.1"/>
    </source>
</evidence>
<feature type="transmembrane region" description="Helical" evidence="1">
    <location>
        <begin position="195"/>
        <end position="212"/>
    </location>
</feature>
<dbReference type="AlphaFoldDB" id="A0A511JK22"/>
<keyword evidence="1" id="KW-0812">Transmembrane</keyword>
<name>A0A511JK22_9CELL</name>
<dbReference type="Proteomes" id="UP000321049">
    <property type="component" value="Unassembled WGS sequence"/>
</dbReference>
<reference evidence="2 3" key="1">
    <citation type="submission" date="2019-07" db="EMBL/GenBank/DDBJ databases">
        <title>Whole genome shotgun sequence of Cellulomonas terrae NBRC 100819.</title>
        <authorList>
            <person name="Hosoyama A."/>
            <person name="Uohara A."/>
            <person name="Ohji S."/>
            <person name="Ichikawa N."/>
        </authorList>
    </citation>
    <scope>NUCLEOTIDE SEQUENCE [LARGE SCALE GENOMIC DNA]</scope>
    <source>
        <strain evidence="2 3">NBRC 100819</strain>
    </source>
</reference>
<accession>A0A511JK22</accession>
<evidence type="ECO:0000256" key="1">
    <source>
        <dbReference type="SAM" id="Phobius"/>
    </source>
</evidence>
<organism evidence="2 3">
    <name type="scientific">Cellulomonas terrae</name>
    <dbReference type="NCBI Taxonomy" id="311234"/>
    <lineage>
        <taxon>Bacteria</taxon>
        <taxon>Bacillati</taxon>
        <taxon>Actinomycetota</taxon>
        <taxon>Actinomycetes</taxon>
        <taxon>Micrococcales</taxon>
        <taxon>Cellulomonadaceae</taxon>
        <taxon>Cellulomonas</taxon>
    </lineage>
</organism>
<keyword evidence="1" id="KW-1133">Transmembrane helix</keyword>
<gene>
    <name evidence="2" type="ORF">CTE05_15500</name>
</gene>
<dbReference type="OrthoDB" id="5195180at2"/>
<feature type="transmembrane region" description="Helical" evidence="1">
    <location>
        <begin position="162"/>
        <end position="183"/>
    </location>
</feature>
<dbReference type="RefSeq" id="WP_146845553.1">
    <property type="nucleotide sequence ID" value="NZ_BJWH01000006.1"/>
</dbReference>
<keyword evidence="1" id="KW-0472">Membrane</keyword>
<feature type="transmembrane region" description="Helical" evidence="1">
    <location>
        <begin position="5"/>
        <end position="29"/>
    </location>
</feature>
<feature type="transmembrane region" description="Helical" evidence="1">
    <location>
        <begin position="245"/>
        <end position="265"/>
    </location>
</feature>
<dbReference type="EMBL" id="BJWH01000006">
    <property type="protein sequence ID" value="GEL98003.1"/>
    <property type="molecule type" value="Genomic_DNA"/>
</dbReference>
<comment type="caution">
    <text evidence="2">The sequence shown here is derived from an EMBL/GenBank/DDBJ whole genome shotgun (WGS) entry which is preliminary data.</text>
</comment>
<keyword evidence="3" id="KW-1185">Reference proteome</keyword>
<feature type="transmembrane region" description="Helical" evidence="1">
    <location>
        <begin position="35"/>
        <end position="61"/>
    </location>
</feature>